<dbReference type="EMBL" id="KN832570">
    <property type="protein sequence ID" value="KII84637.1"/>
    <property type="molecule type" value="Genomic_DNA"/>
</dbReference>
<dbReference type="Proteomes" id="UP000053263">
    <property type="component" value="Unassembled WGS sequence"/>
</dbReference>
<dbReference type="HOGENOM" id="CLU_2470026_0_0_1"/>
<protein>
    <submittedName>
        <fullName evidence="2">Uncharacterized protein</fullName>
    </submittedName>
</protein>
<evidence type="ECO:0000313" key="3">
    <source>
        <dbReference type="Proteomes" id="UP000053263"/>
    </source>
</evidence>
<keyword evidence="3" id="KW-1185">Reference proteome</keyword>
<reference evidence="2 3" key="1">
    <citation type="submission" date="2014-06" db="EMBL/GenBank/DDBJ databases">
        <title>Evolutionary Origins and Diversification of the Mycorrhizal Mutualists.</title>
        <authorList>
            <consortium name="DOE Joint Genome Institute"/>
            <consortium name="Mycorrhizal Genomics Consortium"/>
            <person name="Kohler A."/>
            <person name="Kuo A."/>
            <person name="Nagy L.G."/>
            <person name="Floudas D."/>
            <person name="Copeland A."/>
            <person name="Barry K.W."/>
            <person name="Cichocki N."/>
            <person name="Veneault-Fourrey C."/>
            <person name="LaButti K."/>
            <person name="Lindquist E.A."/>
            <person name="Lipzen A."/>
            <person name="Lundell T."/>
            <person name="Morin E."/>
            <person name="Murat C."/>
            <person name="Riley R."/>
            <person name="Ohm R."/>
            <person name="Sun H."/>
            <person name="Tunlid A."/>
            <person name="Henrissat B."/>
            <person name="Grigoriev I.V."/>
            <person name="Hibbett D.S."/>
            <person name="Martin F."/>
        </authorList>
    </citation>
    <scope>NUCLEOTIDE SEQUENCE [LARGE SCALE GENOMIC DNA]</scope>
    <source>
        <strain evidence="2 3">FD-325 SS-3</strain>
    </source>
</reference>
<proteinExistence type="predicted"/>
<feature type="region of interest" description="Disordered" evidence="1">
    <location>
        <begin position="22"/>
        <end position="88"/>
    </location>
</feature>
<evidence type="ECO:0000313" key="2">
    <source>
        <dbReference type="EMBL" id="KII84637.1"/>
    </source>
</evidence>
<organism evidence="2 3">
    <name type="scientific">Plicaturopsis crispa FD-325 SS-3</name>
    <dbReference type="NCBI Taxonomy" id="944288"/>
    <lineage>
        <taxon>Eukaryota</taxon>
        <taxon>Fungi</taxon>
        <taxon>Dikarya</taxon>
        <taxon>Basidiomycota</taxon>
        <taxon>Agaricomycotina</taxon>
        <taxon>Agaricomycetes</taxon>
        <taxon>Agaricomycetidae</taxon>
        <taxon>Amylocorticiales</taxon>
        <taxon>Amylocorticiaceae</taxon>
        <taxon>Plicatura</taxon>
        <taxon>Plicaturopsis crispa</taxon>
    </lineage>
</organism>
<accession>A0A0C9SRG3</accession>
<evidence type="ECO:0000256" key="1">
    <source>
        <dbReference type="SAM" id="MobiDB-lite"/>
    </source>
</evidence>
<feature type="compositionally biased region" description="Low complexity" evidence="1">
    <location>
        <begin position="38"/>
        <end position="69"/>
    </location>
</feature>
<dbReference type="AlphaFoldDB" id="A0A0C9SRG3"/>
<gene>
    <name evidence="2" type="ORF">PLICRDRAFT_179446</name>
</gene>
<name>A0A0C9SRG3_PLICR</name>
<sequence>MTAASRVTNSASNGVHTAVSAISSTFLRRHKPVASDNMSATSWASDSTSTMSGSSSSSGDSKSTTSSSADAKKRRKQPRESHMAVFVC</sequence>